<evidence type="ECO:0000313" key="4">
    <source>
        <dbReference type="EMBL" id="RHE30578.1"/>
    </source>
</evidence>
<evidence type="ECO:0000313" key="5">
    <source>
        <dbReference type="Proteomes" id="UP000285290"/>
    </source>
</evidence>
<dbReference type="InterPro" id="IPR038434">
    <property type="entry name" value="YARHG_sf"/>
</dbReference>
<evidence type="ECO:0000256" key="1">
    <source>
        <dbReference type="SAM" id="MobiDB-lite"/>
    </source>
</evidence>
<keyword evidence="2" id="KW-0812">Transmembrane</keyword>
<evidence type="ECO:0000259" key="3">
    <source>
        <dbReference type="SMART" id="SM01324"/>
    </source>
</evidence>
<feature type="transmembrane region" description="Helical" evidence="2">
    <location>
        <begin position="55"/>
        <end position="76"/>
    </location>
</feature>
<dbReference type="AlphaFoldDB" id="A0A414IQH9"/>
<proteinExistence type="predicted"/>
<dbReference type="Gene3D" id="1.20.58.1690">
    <property type="match status" value="1"/>
</dbReference>
<dbReference type="Pfam" id="PF13308">
    <property type="entry name" value="YARHG"/>
    <property type="match status" value="1"/>
</dbReference>
<keyword evidence="2" id="KW-1133">Transmembrane helix</keyword>
<comment type="caution">
    <text evidence="4">The sequence shown here is derived from an EMBL/GenBank/DDBJ whole genome shotgun (WGS) entry which is preliminary data.</text>
</comment>
<feature type="compositionally biased region" description="Basic and acidic residues" evidence="1">
    <location>
        <begin position="89"/>
        <end position="105"/>
    </location>
</feature>
<feature type="domain" description="YARHG" evidence="3">
    <location>
        <begin position="112"/>
        <end position="198"/>
    </location>
</feature>
<dbReference type="SMART" id="SM01324">
    <property type="entry name" value="YARHG"/>
    <property type="match status" value="1"/>
</dbReference>
<dbReference type="Proteomes" id="UP000285290">
    <property type="component" value="Unassembled WGS sequence"/>
</dbReference>
<gene>
    <name evidence="4" type="ORF">DW753_14175</name>
</gene>
<dbReference type="EMBL" id="QSKC01000027">
    <property type="protein sequence ID" value="RHE30578.1"/>
    <property type="molecule type" value="Genomic_DNA"/>
</dbReference>
<reference evidence="4 5" key="1">
    <citation type="submission" date="2018-08" db="EMBL/GenBank/DDBJ databases">
        <title>A genome reference for cultivated species of the human gut microbiota.</title>
        <authorList>
            <person name="Zou Y."/>
            <person name="Xue W."/>
            <person name="Luo G."/>
        </authorList>
    </citation>
    <scope>NUCLEOTIDE SEQUENCE [LARGE SCALE GENOMIC DNA]</scope>
    <source>
        <strain evidence="4 5">AM29-10</strain>
    </source>
</reference>
<feature type="region of interest" description="Disordered" evidence="1">
    <location>
        <begin position="89"/>
        <end position="114"/>
    </location>
</feature>
<name>A0A414IQH9_9FIRM</name>
<sequence>MSYVLIEGKRYYKDDITGRISLDTASNEEAERRAQRNRVCSSQVGNGSNYGRKQVILTIFIIALLSGNLALLYNHYHVSKAQNTISKYMDSKDNEKRSHENRELSSETMNSNEYIMPDSTSRYLELTDVENMDNDTIQMVIYEIYARHGHEFIVQKNKEYFSGKSWYSPISGKTDKEIRAEFNDYERANVKFLKEQLRERKGA</sequence>
<protein>
    <submittedName>
        <fullName evidence="4">YARHG domain-containing protein</fullName>
    </submittedName>
</protein>
<keyword evidence="2" id="KW-0472">Membrane</keyword>
<dbReference type="RefSeq" id="WP_117998350.1">
    <property type="nucleotide sequence ID" value="NZ_QRWI01000026.1"/>
</dbReference>
<accession>A0A414IQH9</accession>
<organism evidence="4 5">
    <name type="scientific">Agathobacter rectalis</name>
    <dbReference type="NCBI Taxonomy" id="39491"/>
    <lineage>
        <taxon>Bacteria</taxon>
        <taxon>Bacillati</taxon>
        <taxon>Bacillota</taxon>
        <taxon>Clostridia</taxon>
        <taxon>Lachnospirales</taxon>
        <taxon>Lachnospiraceae</taxon>
        <taxon>Agathobacter</taxon>
    </lineage>
</organism>
<evidence type="ECO:0000256" key="2">
    <source>
        <dbReference type="SAM" id="Phobius"/>
    </source>
</evidence>
<dbReference type="InterPro" id="IPR025582">
    <property type="entry name" value="YARHG_dom"/>
</dbReference>